<reference evidence="2 3" key="1">
    <citation type="submission" date="2007-01" db="EMBL/GenBank/DDBJ databases">
        <authorList>
            <person name="Haygood M."/>
            <person name="Podell S."/>
            <person name="Anderson C."/>
            <person name="Hopkinson B."/>
            <person name="Roe K."/>
            <person name="Barbeau K."/>
            <person name="Gaasterland T."/>
            <person name="Ferriera S."/>
            <person name="Johnson J."/>
            <person name="Kravitz S."/>
            <person name="Beeson K."/>
            <person name="Sutton G."/>
            <person name="Rogers Y.-H."/>
            <person name="Friedman R."/>
            <person name="Frazier M."/>
            <person name="Venter J.C."/>
        </authorList>
    </citation>
    <scope>NUCLEOTIDE SEQUENCE [LARGE SCALE GENOMIC DNA]</scope>
    <source>
        <strain evidence="2 3">ATCC 23134</strain>
    </source>
</reference>
<dbReference type="SMART" id="SM00257">
    <property type="entry name" value="LysM"/>
    <property type="match status" value="1"/>
</dbReference>
<dbReference type="GO" id="GO:0008932">
    <property type="term" value="F:lytic endotransglycosylase activity"/>
    <property type="evidence" value="ECO:0007669"/>
    <property type="project" value="TreeGrafter"/>
</dbReference>
<dbReference type="CDD" id="cd00118">
    <property type="entry name" value="LysM"/>
    <property type="match status" value="1"/>
</dbReference>
<organism evidence="2 3">
    <name type="scientific">Microscilla marina ATCC 23134</name>
    <dbReference type="NCBI Taxonomy" id="313606"/>
    <lineage>
        <taxon>Bacteria</taxon>
        <taxon>Pseudomonadati</taxon>
        <taxon>Bacteroidota</taxon>
        <taxon>Cytophagia</taxon>
        <taxon>Cytophagales</taxon>
        <taxon>Microscillaceae</taxon>
        <taxon>Microscilla</taxon>
    </lineage>
</organism>
<dbReference type="Proteomes" id="UP000004095">
    <property type="component" value="Unassembled WGS sequence"/>
</dbReference>
<accession>A1ZZ90</accession>
<dbReference type="InterPro" id="IPR036779">
    <property type="entry name" value="LysM_dom_sf"/>
</dbReference>
<dbReference type="InterPro" id="IPR018392">
    <property type="entry name" value="LysM"/>
</dbReference>
<dbReference type="PANTHER" id="PTHR33734">
    <property type="entry name" value="LYSM DOMAIN-CONTAINING GPI-ANCHORED PROTEIN 2"/>
    <property type="match status" value="1"/>
</dbReference>
<dbReference type="eggNOG" id="COG0797">
    <property type="taxonomic scope" value="Bacteria"/>
</dbReference>
<evidence type="ECO:0000313" key="3">
    <source>
        <dbReference type="Proteomes" id="UP000004095"/>
    </source>
</evidence>
<dbReference type="PANTHER" id="PTHR33734:SF22">
    <property type="entry name" value="MEMBRANE-BOUND LYTIC MUREIN TRANSGLYCOSYLASE D"/>
    <property type="match status" value="1"/>
</dbReference>
<name>A1ZZ90_MICM2</name>
<dbReference type="AlphaFoldDB" id="A1ZZ90"/>
<dbReference type="Pfam" id="PF01476">
    <property type="entry name" value="LysM"/>
    <property type="match status" value="1"/>
</dbReference>
<evidence type="ECO:0000313" key="2">
    <source>
        <dbReference type="EMBL" id="EAY24290.1"/>
    </source>
</evidence>
<dbReference type="PROSITE" id="PS51782">
    <property type="entry name" value="LYSM"/>
    <property type="match status" value="1"/>
</dbReference>
<dbReference type="SUPFAM" id="SSF54106">
    <property type="entry name" value="LysM domain"/>
    <property type="match status" value="1"/>
</dbReference>
<protein>
    <submittedName>
        <fullName evidence="2">LysM domain protein</fullName>
    </submittedName>
</protein>
<comment type="caution">
    <text evidence="2">The sequence shown here is derived from an EMBL/GenBank/DDBJ whole genome shotgun (WGS) entry which is preliminary data.</text>
</comment>
<sequence length="180" mass="20381">MPTQGQKVLQRGLAEVISDSQKTNKYLAMHVSYARGTLLRIRNPANGQYVDATVIGNMRPRYKLILKVSKSVYDDLNATGKKFAVEILYAPIYEAPRKYRKKKVAKASPTIAPIKPVKITSSLNHRVVRTQTLFHTVKSGDTLYRISRKYKVKVADIKVWNNLPDNKLKVGQDLVITVNK</sequence>
<dbReference type="EMBL" id="AAWS01000074">
    <property type="protein sequence ID" value="EAY24290.1"/>
    <property type="molecule type" value="Genomic_DNA"/>
</dbReference>
<gene>
    <name evidence="2" type="ORF">M23134_03044</name>
</gene>
<proteinExistence type="predicted"/>
<dbReference type="Gene3D" id="3.10.350.10">
    <property type="entry name" value="LysM domain"/>
    <property type="match status" value="1"/>
</dbReference>
<keyword evidence="3" id="KW-1185">Reference proteome</keyword>
<feature type="domain" description="LysM" evidence="1">
    <location>
        <begin position="133"/>
        <end position="176"/>
    </location>
</feature>
<evidence type="ECO:0000259" key="1">
    <source>
        <dbReference type="PROSITE" id="PS51782"/>
    </source>
</evidence>